<protein>
    <recommendedName>
        <fullName evidence="4">Tubulin-tyrosine ligase family protein</fullName>
    </recommendedName>
</protein>
<name>A0AAD1Y2E1_EUPCR</name>
<dbReference type="InterPro" id="IPR004344">
    <property type="entry name" value="TTL/TTLL_fam"/>
</dbReference>
<dbReference type="Pfam" id="PF03133">
    <property type="entry name" value="TTL"/>
    <property type="match status" value="1"/>
</dbReference>
<dbReference type="PANTHER" id="PTHR46069:SF1">
    <property type="entry name" value="CHROMOSOME UNDETERMINED SCAFFOLD_125, WHOLE GENOME SHOTGUN SEQUENCE"/>
    <property type="match status" value="1"/>
</dbReference>
<dbReference type="SUPFAM" id="SSF56059">
    <property type="entry name" value="Glutathione synthetase ATP-binding domain-like"/>
    <property type="match status" value="1"/>
</dbReference>
<feature type="region of interest" description="Disordered" evidence="1">
    <location>
        <begin position="766"/>
        <end position="796"/>
    </location>
</feature>
<feature type="compositionally biased region" description="Basic residues" evidence="1">
    <location>
        <begin position="771"/>
        <end position="796"/>
    </location>
</feature>
<dbReference type="Gene3D" id="3.30.470.20">
    <property type="entry name" value="ATP-grasp fold, B domain"/>
    <property type="match status" value="1"/>
</dbReference>
<accession>A0AAD1Y2E1</accession>
<evidence type="ECO:0000313" key="3">
    <source>
        <dbReference type="Proteomes" id="UP001295684"/>
    </source>
</evidence>
<reference evidence="2" key="1">
    <citation type="submission" date="2023-07" db="EMBL/GenBank/DDBJ databases">
        <authorList>
            <consortium name="AG Swart"/>
            <person name="Singh M."/>
            <person name="Singh A."/>
            <person name="Seah K."/>
            <person name="Emmerich C."/>
        </authorList>
    </citation>
    <scope>NUCLEOTIDE SEQUENCE</scope>
    <source>
        <strain evidence="2">DP1</strain>
    </source>
</reference>
<dbReference type="PANTHER" id="PTHR46069">
    <property type="entry name" value="TUBULIN TYROSINE LIGASE"/>
    <property type="match status" value="1"/>
</dbReference>
<organism evidence="2 3">
    <name type="scientific">Euplotes crassus</name>
    <dbReference type="NCBI Taxonomy" id="5936"/>
    <lineage>
        <taxon>Eukaryota</taxon>
        <taxon>Sar</taxon>
        <taxon>Alveolata</taxon>
        <taxon>Ciliophora</taxon>
        <taxon>Intramacronucleata</taxon>
        <taxon>Spirotrichea</taxon>
        <taxon>Hypotrichia</taxon>
        <taxon>Euplotida</taxon>
        <taxon>Euplotidae</taxon>
        <taxon>Moneuplotes</taxon>
    </lineage>
</organism>
<comment type="caution">
    <text evidence="2">The sequence shown here is derived from an EMBL/GenBank/DDBJ whole genome shotgun (WGS) entry which is preliminary data.</text>
</comment>
<dbReference type="AlphaFoldDB" id="A0AAD1Y2E1"/>
<evidence type="ECO:0008006" key="4">
    <source>
        <dbReference type="Google" id="ProtNLM"/>
    </source>
</evidence>
<keyword evidence="3" id="KW-1185">Reference proteome</keyword>
<dbReference type="Proteomes" id="UP001295684">
    <property type="component" value="Unassembled WGS sequence"/>
</dbReference>
<dbReference type="PROSITE" id="PS51221">
    <property type="entry name" value="TTL"/>
    <property type="match status" value="1"/>
</dbReference>
<evidence type="ECO:0000313" key="2">
    <source>
        <dbReference type="EMBL" id="CAI2384071.1"/>
    </source>
</evidence>
<proteinExistence type="predicted"/>
<evidence type="ECO:0000256" key="1">
    <source>
        <dbReference type="SAM" id="MobiDB-lite"/>
    </source>
</evidence>
<dbReference type="EMBL" id="CAMPGE010026382">
    <property type="protein sequence ID" value="CAI2384071.1"/>
    <property type="molecule type" value="Genomic_DNA"/>
</dbReference>
<gene>
    <name evidence="2" type="ORF">ECRASSUSDP1_LOCUS25591</name>
</gene>
<sequence>MRTRVSVFLIFRQADLSSLTTRSQQLGILNEIERYRSRAMRQVGYFKQWVKVQPGKQENKPSGFRQNKSKIRSIQQCLGNDLGNEQLNIQEYFISRSIHKVPATHMKQSAKIEEILKANKQFTPSKAINKSAEKSTTAISSPLKSSILNEPKYKASSLEYSEKKNRKKILINRVKQKDPNYIQLYIGIPSKKKSIQSTKHTKSKIFYPNKDQEIIFMQNPKQNQTTSQTYSDMAVNQCLPPEQSIIEKEHFDSFLKITKRTRACQSIPLNSTDPQMSSKRSVQRFQPNYYLNKYHGEEKVARKKDSKFAAAYFSHKFKYVIAPGNNSKLIREVMKQRSWWIEIPNYNSLYNFKWQPFSKGIKFEDLDIHTLKRVVNHLEGHPQLSQKRKMFENIRRYCQIIKANCFDFVPLTYCIDVDTSSTNCINGALSEFSAIFNIFEKNKKNIQELPLDEQGEIKNEFLDRDLTLPPPSKDQPNLLPTKIFNLPSKGGGSGYIIPTMPLSHFSGSNFWILKAINLNRGRCIHVFNSLQELKKILKQYSLGDSKREQPFEAIYSQPQSTEPSSKPSSVKNKVKKVEMKSFVIQKYIERPFLIHDRKFDIRLWVLVSHTGKCHFFKEGYLRTSATKFSMDDSNPDDPHVHLTNNAIQKSLKGYGQFEDGNQLSFKQFQEYLDSIEDCNVDFKRDCLPQIKNIIRHTLLAARKQLNNNKGRLGFEFFGFDFMLDADFNAWLIEVNTNPCIEESSEMLKHYLRRMIDDMMKLELDPLFPKPTKPKKATPKSRRGKITHKRLSKLKET</sequence>